<dbReference type="InterPro" id="IPR058240">
    <property type="entry name" value="rSAM_sf"/>
</dbReference>
<protein>
    <recommendedName>
        <fullName evidence="6">Radical SAM core domain-containing protein</fullName>
    </recommendedName>
</protein>
<dbReference type="Pfam" id="PF02310">
    <property type="entry name" value="B12-binding"/>
    <property type="match status" value="1"/>
</dbReference>
<dbReference type="PANTHER" id="PTHR43409">
    <property type="entry name" value="ANAEROBIC MAGNESIUM-PROTOPORPHYRIN IX MONOMETHYL ESTER CYCLASE-RELATED"/>
    <property type="match status" value="1"/>
</dbReference>
<name>U4QZZ8_9FIRM</name>
<dbReference type="Gene3D" id="3.80.30.20">
    <property type="entry name" value="tm_1862 like domain"/>
    <property type="match status" value="1"/>
</dbReference>
<evidence type="ECO:0000256" key="3">
    <source>
        <dbReference type="ARBA" id="ARBA00022723"/>
    </source>
</evidence>
<dbReference type="InterPro" id="IPR034466">
    <property type="entry name" value="Methyltransferase_Class_B"/>
</dbReference>
<accession>U4QZZ8</accession>
<dbReference type="SFLD" id="SFLDS00029">
    <property type="entry name" value="Radical_SAM"/>
    <property type="match status" value="1"/>
</dbReference>
<dbReference type="SMART" id="SM00729">
    <property type="entry name" value="Elp3"/>
    <property type="match status" value="1"/>
</dbReference>
<comment type="caution">
    <text evidence="7">The sequence shown here is derived from an EMBL/GenBank/DDBJ whole genome shotgun (WGS) entry which is preliminary data.</text>
</comment>
<keyword evidence="5" id="KW-0411">Iron-sulfur</keyword>
<dbReference type="GO" id="GO:0003824">
    <property type="term" value="F:catalytic activity"/>
    <property type="evidence" value="ECO:0007669"/>
    <property type="project" value="InterPro"/>
</dbReference>
<evidence type="ECO:0000256" key="5">
    <source>
        <dbReference type="ARBA" id="ARBA00023014"/>
    </source>
</evidence>
<dbReference type="Proteomes" id="UP000016860">
    <property type="component" value="Unassembled WGS sequence"/>
</dbReference>
<sequence length="470" mass="55131">MKVILLQCNWRYHDSIYPDLGSTRPYQPIELCYIGSLLEQNHSVFLIDAFRDNLSLEEIALKISDIEPDIVVTCTANTYLFWRCCFPDIEVVSQTIRTIKKQIKVKTLLIGPHGTIEPQWTLKKSGADFIICGEPELAVKEFIDSSFQNIHITGLYGRDIRNNTSAVVSDLSELPLPAFHLLDMEKYHCHSWVNNPEFNFQRGVLLEYSRGCMFNCAFCFRKGFRQTYRVKPADKIINEVKMVKDEYGVDYIFFIDDIFNVDNDNFRRFLRQLKDLNISYGCQCRPDIMTKELVDLMQESGCIYIEYGLESLNPVNRKRLKKNEEIIKTMRIINYTKTKIKFVTFNLLDFTTFDLITETENISRTNEGDSILQITSETDALETIILFPKTELSEFVSELFHIKDYGWEDTIRLYWLSSLFKMISNPKKSQIVLWRWICLHMPFSLLKKVIRYKIKSKPLPLTYVRKLKAN</sequence>
<dbReference type="InterPro" id="IPR023404">
    <property type="entry name" value="rSAM_horseshoe"/>
</dbReference>
<dbReference type="CDD" id="cd01335">
    <property type="entry name" value="Radical_SAM"/>
    <property type="match status" value="1"/>
</dbReference>
<evidence type="ECO:0000313" key="8">
    <source>
        <dbReference type="Proteomes" id="UP000016860"/>
    </source>
</evidence>
<evidence type="ECO:0000256" key="2">
    <source>
        <dbReference type="ARBA" id="ARBA00022691"/>
    </source>
</evidence>
<keyword evidence="2" id="KW-0949">S-adenosyl-L-methionine</keyword>
<dbReference type="PROSITE" id="PS51918">
    <property type="entry name" value="RADICAL_SAM"/>
    <property type="match status" value="1"/>
</dbReference>
<dbReference type="InterPro" id="IPR006638">
    <property type="entry name" value="Elp3/MiaA/NifB-like_rSAM"/>
</dbReference>
<proteinExistence type="predicted"/>
<dbReference type="SFLD" id="SFLDG01082">
    <property type="entry name" value="B12-binding_domain_containing"/>
    <property type="match status" value="1"/>
</dbReference>
<dbReference type="AlphaFoldDB" id="U4QZZ8"/>
<dbReference type="GO" id="GO:0051539">
    <property type="term" value="F:4 iron, 4 sulfur cluster binding"/>
    <property type="evidence" value="ECO:0007669"/>
    <property type="project" value="UniProtKB-KW"/>
</dbReference>
<dbReference type="PATRIC" id="fig|1330534.3.peg.2734"/>
<reference evidence="7 8" key="1">
    <citation type="journal article" date="2013" name="Genome Announc.">
        <title>Draft Genome Sequence of the Cellulolytic Bacterium Clostridium papyrosolvens C7 (ATCC 700395).</title>
        <authorList>
            <person name="Zepeda V."/>
            <person name="Dassa B."/>
            <person name="Borovok I."/>
            <person name="Lamed R."/>
            <person name="Bayer E.A."/>
            <person name="Cate J.H."/>
        </authorList>
    </citation>
    <scope>NUCLEOTIDE SEQUENCE [LARGE SCALE GENOMIC DNA]</scope>
    <source>
        <strain evidence="7 8">C7</strain>
    </source>
</reference>
<dbReference type="SFLD" id="SFLDG01123">
    <property type="entry name" value="methyltransferase_(Class_B)"/>
    <property type="match status" value="1"/>
</dbReference>
<dbReference type="GO" id="GO:0046872">
    <property type="term" value="F:metal ion binding"/>
    <property type="evidence" value="ECO:0007669"/>
    <property type="project" value="UniProtKB-KW"/>
</dbReference>
<evidence type="ECO:0000256" key="1">
    <source>
        <dbReference type="ARBA" id="ARBA00001966"/>
    </source>
</evidence>
<dbReference type="Gene3D" id="3.40.50.280">
    <property type="entry name" value="Cobalamin-binding domain"/>
    <property type="match status" value="1"/>
</dbReference>
<dbReference type="GO" id="GO:0005829">
    <property type="term" value="C:cytosol"/>
    <property type="evidence" value="ECO:0007669"/>
    <property type="project" value="TreeGrafter"/>
</dbReference>
<evidence type="ECO:0000313" key="7">
    <source>
        <dbReference type="EMBL" id="EPR10582.1"/>
    </source>
</evidence>
<dbReference type="STRING" id="1330534.L323_13770"/>
<organism evidence="7 8">
    <name type="scientific">Ruminiclostridium papyrosolvens C7</name>
    <dbReference type="NCBI Taxonomy" id="1330534"/>
    <lineage>
        <taxon>Bacteria</taxon>
        <taxon>Bacillati</taxon>
        <taxon>Bacillota</taxon>
        <taxon>Clostridia</taxon>
        <taxon>Eubacteriales</taxon>
        <taxon>Oscillospiraceae</taxon>
        <taxon>Ruminiclostridium</taxon>
    </lineage>
</organism>
<gene>
    <name evidence="7" type="ORF">L323_13770</name>
</gene>
<dbReference type="OrthoDB" id="2990459at2"/>
<dbReference type="InterPro" id="IPR006158">
    <property type="entry name" value="Cobalamin-bd"/>
</dbReference>
<dbReference type="SUPFAM" id="SSF102114">
    <property type="entry name" value="Radical SAM enzymes"/>
    <property type="match status" value="1"/>
</dbReference>
<dbReference type="InterPro" id="IPR051198">
    <property type="entry name" value="BchE-like"/>
</dbReference>
<dbReference type="PANTHER" id="PTHR43409:SF16">
    <property type="entry name" value="SLR0320 PROTEIN"/>
    <property type="match status" value="1"/>
</dbReference>
<dbReference type="Pfam" id="PF04055">
    <property type="entry name" value="Radical_SAM"/>
    <property type="match status" value="1"/>
</dbReference>
<evidence type="ECO:0000259" key="6">
    <source>
        <dbReference type="PROSITE" id="PS51918"/>
    </source>
</evidence>
<dbReference type="InterPro" id="IPR007197">
    <property type="entry name" value="rSAM"/>
</dbReference>
<dbReference type="GO" id="GO:0031419">
    <property type="term" value="F:cobalamin binding"/>
    <property type="evidence" value="ECO:0007669"/>
    <property type="project" value="InterPro"/>
</dbReference>
<evidence type="ECO:0000256" key="4">
    <source>
        <dbReference type="ARBA" id="ARBA00023004"/>
    </source>
</evidence>
<dbReference type="RefSeq" id="WP_020816225.1">
    <property type="nucleotide sequence ID" value="NZ_ATAY01000063.1"/>
</dbReference>
<comment type="cofactor">
    <cofactor evidence="1">
        <name>[4Fe-4S] cluster</name>
        <dbReference type="ChEBI" id="CHEBI:49883"/>
    </cofactor>
</comment>
<feature type="domain" description="Radical SAM core" evidence="6">
    <location>
        <begin position="198"/>
        <end position="409"/>
    </location>
</feature>
<keyword evidence="4" id="KW-0408">Iron</keyword>
<dbReference type="EMBL" id="ATAY01000063">
    <property type="protein sequence ID" value="EPR10582.1"/>
    <property type="molecule type" value="Genomic_DNA"/>
</dbReference>
<keyword evidence="3" id="KW-0479">Metal-binding</keyword>